<comment type="caution">
    <text evidence="3">The sequence shown here is derived from an EMBL/GenBank/DDBJ whole genome shotgun (WGS) entry which is preliminary data.</text>
</comment>
<accession>A0ABP6ZHT4</accession>
<protein>
    <submittedName>
        <fullName evidence="3">Glycoside hydrolase family 13 protein</fullName>
    </submittedName>
</protein>
<proteinExistence type="inferred from homology"/>
<dbReference type="Proteomes" id="UP001501490">
    <property type="component" value="Unassembled WGS sequence"/>
</dbReference>
<dbReference type="Gene3D" id="3.20.20.80">
    <property type="entry name" value="Glycosidases"/>
    <property type="match status" value="1"/>
</dbReference>
<evidence type="ECO:0000259" key="2">
    <source>
        <dbReference type="SMART" id="SM00642"/>
    </source>
</evidence>
<gene>
    <name evidence="3" type="ORF">GCM10022236_09780</name>
</gene>
<dbReference type="Gene3D" id="3.90.400.10">
    <property type="entry name" value="Oligo-1,6-glucosidase, Domain 2"/>
    <property type="match status" value="1"/>
</dbReference>
<evidence type="ECO:0000313" key="3">
    <source>
        <dbReference type="EMBL" id="GAA3610150.1"/>
    </source>
</evidence>
<sequence length="565" mass="62240">MPTSDEPTSDEPTSAPDTDQAAPWWRTAVVYQIYPRSFADSDGDGIGDLPGITSRVPYLSSLGVDAVWLCPFYPSALADGGYDVDDYRDVDPRLGTLADFDDLVTALHAADIKILVDVVPNHTSDRHAWFVEALASPAGSAARNRYIFRDGLGPDQDRPPNDWESLFGGSAWEPVGDGQYYLHMFAAEQPDLNWHDDSVRADFRATLRFWADRGVDGFRVDVAHGLIKDLNEPYRPWSEISEVIRPDGSHPLWDREDLPEVYREWRAVFDEYVPPRIAVAEASVHPTRRSRYAASDGLGMAFNFEMQDADWLPSDYRRVIDSGLGDLSRGETPTWLLGCHDSPRVATRYGLARNPGRNSQQTARDWLLTDGRLPELDRALGERRARAAVLILLALPGSTYVFQGEELGLHEVGDLPSAALQDPMAQRSGGKEKGRDGCRVPLPWTPDGPSYGFGPGPANLPQPAWFADYSVASESERADSTLSLYRAALALRRVLATGDEFGWLDSGWLDSGDDVLAFRRPGGWVSVTNFGGQPVGLPDGQLLLASGALPDGRLPSDTTAWFRVP</sequence>
<keyword evidence="3" id="KW-0378">Hydrolase</keyword>
<dbReference type="PANTHER" id="PTHR10357:SF179">
    <property type="entry name" value="NEUTRAL AND BASIC AMINO ACID TRANSPORT PROTEIN RBAT"/>
    <property type="match status" value="1"/>
</dbReference>
<feature type="domain" description="Glycosyl hydrolase family 13 catalytic" evidence="2">
    <location>
        <begin position="32"/>
        <end position="439"/>
    </location>
</feature>
<dbReference type="InterPro" id="IPR017853">
    <property type="entry name" value="GH"/>
</dbReference>
<dbReference type="InterPro" id="IPR006047">
    <property type="entry name" value="GH13_cat_dom"/>
</dbReference>
<organism evidence="3 4">
    <name type="scientific">Microlunatus ginsengisoli</name>
    <dbReference type="NCBI Taxonomy" id="363863"/>
    <lineage>
        <taxon>Bacteria</taxon>
        <taxon>Bacillati</taxon>
        <taxon>Actinomycetota</taxon>
        <taxon>Actinomycetes</taxon>
        <taxon>Propionibacteriales</taxon>
        <taxon>Propionibacteriaceae</taxon>
        <taxon>Microlunatus</taxon>
    </lineage>
</organism>
<dbReference type="PANTHER" id="PTHR10357">
    <property type="entry name" value="ALPHA-AMYLASE FAMILY MEMBER"/>
    <property type="match status" value="1"/>
</dbReference>
<dbReference type="InterPro" id="IPR045857">
    <property type="entry name" value="O16G_dom_2"/>
</dbReference>
<dbReference type="SMART" id="SM00642">
    <property type="entry name" value="Aamy"/>
    <property type="match status" value="1"/>
</dbReference>
<dbReference type="GO" id="GO:0016787">
    <property type="term" value="F:hydrolase activity"/>
    <property type="evidence" value="ECO:0007669"/>
    <property type="project" value="UniProtKB-KW"/>
</dbReference>
<reference evidence="4" key="1">
    <citation type="journal article" date="2019" name="Int. J. Syst. Evol. Microbiol.">
        <title>The Global Catalogue of Microorganisms (GCM) 10K type strain sequencing project: providing services to taxonomists for standard genome sequencing and annotation.</title>
        <authorList>
            <consortium name="The Broad Institute Genomics Platform"/>
            <consortium name="The Broad Institute Genome Sequencing Center for Infectious Disease"/>
            <person name="Wu L."/>
            <person name="Ma J."/>
        </authorList>
    </citation>
    <scope>NUCLEOTIDE SEQUENCE [LARGE SCALE GENOMIC DNA]</scope>
    <source>
        <strain evidence="4">JCM 16929</strain>
    </source>
</reference>
<dbReference type="SUPFAM" id="SSF51445">
    <property type="entry name" value="(Trans)glycosidases"/>
    <property type="match status" value="1"/>
</dbReference>
<dbReference type="RefSeq" id="WP_344801968.1">
    <property type="nucleotide sequence ID" value="NZ_BAABAB010000006.1"/>
</dbReference>
<dbReference type="CDD" id="cd11332">
    <property type="entry name" value="AmyAc_OligoGlu_TS"/>
    <property type="match status" value="1"/>
</dbReference>
<dbReference type="EMBL" id="BAABAB010000006">
    <property type="protein sequence ID" value="GAA3610150.1"/>
    <property type="molecule type" value="Genomic_DNA"/>
</dbReference>
<evidence type="ECO:0000256" key="1">
    <source>
        <dbReference type="ARBA" id="ARBA00008061"/>
    </source>
</evidence>
<keyword evidence="4" id="KW-1185">Reference proteome</keyword>
<name>A0ABP6ZHT4_9ACTN</name>
<dbReference type="Pfam" id="PF00128">
    <property type="entry name" value="Alpha-amylase"/>
    <property type="match status" value="1"/>
</dbReference>
<comment type="similarity">
    <text evidence="1">Belongs to the glycosyl hydrolase 13 family.</text>
</comment>
<evidence type="ECO:0000313" key="4">
    <source>
        <dbReference type="Proteomes" id="UP001501490"/>
    </source>
</evidence>